<keyword evidence="1" id="KW-1133">Transmembrane helix</keyword>
<keyword evidence="1" id="KW-0472">Membrane</keyword>
<dbReference type="Proteomes" id="UP000603940">
    <property type="component" value="Unassembled WGS sequence"/>
</dbReference>
<keyword evidence="3" id="KW-1185">Reference proteome</keyword>
<name>A0ABR7RFG8_9PROT</name>
<feature type="non-terminal residue" evidence="2">
    <location>
        <position position="1"/>
    </location>
</feature>
<organism evidence="2 3">
    <name type="scientific">Pseudoroseomonas ludipueritiae</name>
    <dbReference type="NCBI Taxonomy" id="198093"/>
    <lineage>
        <taxon>Bacteria</taxon>
        <taxon>Pseudomonadati</taxon>
        <taxon>Pseudomonadota</taxon>
        <taxon>Alphaproteobacteria</taxon>
        <taxon>Acetobacterales</taxon>
        <taxon>Acetobacteraceae</taxon>
        <taxon>Pseudoroseomonas</taxon>
    </lineage>
</organism>
<dbReference type="EMBL" id="JACTUZ010000353">
    <property type="protein sequence ID" value="MBC9180466.1"/>
    <property type="molecule type" value="Genomic_DNA"/>
</dbReference>
<feature type="transmembrane region" description="Helical" evidence="1">
    <location>
        <begin position="6"/>
        <end position="31"/>
    </location>
</feature>
<protein>
    <submittedName>
        <fullName evidence="2">Hydrogenase 4 subunit F</fullName>
    </submittedName>
</protein>
<reference evidence="2 3" key="1">
    <citation type="journal article" date="2009" name="Int. J. Syst. Evol. Microbiol.">
        <title>Transfer of Teichococcus ludipueritiae and Muricoccus roseus to the genus Roseomonas, as Roseomonas ludipueritiae comb. nov. and Roseomonas rosea comb. nov., respectively, and emended description of the genus Roseomonas.</title>
        <authorList>
            <person name="Sanchez-Porro C."/>
            <person name="Gallego V."/>
            <person name="Busse H.J."/>
            <person name="Kampfer P."/>
            <person name="Ventosa A."/>
        </authorList>
    </citation>
    <scope>NUCLEOTIDE SEQUENCE [LARGE SCALE GENOMIC DNA]</scope>
    <source>
        <strain evidence="2 3">DSM 14915</strain>
    </source>
</reference>
<feature type="transmembrane region" description="Helical" evidence="1">
    <location>
        <begin position="84"/>
        <end position="103"/>
    </location>
</feature>
<proteinExistence type="predicted"/>
<evidence type="ECO:0000313" key="2">
    <source>
        <dbReference type="EMBL" id="MBC9180466.1"/>
    </source>
</evidence>
<feature type="transmembrane region" description="Helical" evidence="1">
    <location>
        <begin position="43"/>
        <end position="64"/>
    </location>
</feature>
<gene>
    <name evidence="2" type="ORF">IBL25_26320</name>
</gene>
<evidence type="ECO:0000313" key="3">
    <source>
        <dbReference type="Proteomes" id="UP000603940"/>
    </source>
</evidence>
<evidence type="ECO:0000256" key="1">
    <source>
        <dbReference type="SAM" id="Phobius"/>
    </source>
</evidence>
<keyword evidence="1" id="KW-0812">Transmembrane</keyword>
<accession>A0ABR7RFG8</accession>
<comment type="caution">
    <text evidence="2">The sequence shown here is derived from an EMBL/GenBank/DDBJ whole genome shotgun (WGS) entry which is preliminary data.</text>
</comment>
<sequence>ASDARLGWALAAALGALAGLPPLAQFMAGFLMVQQAVARLPWLALPLGAGLVLLAIATLARLRWLCFGPPPARGVPAGPGSGQTVFLLMLLHLLGLLALGLFLPSPLASLLAEAAQVAG</sequence>